<evidence type="ECO:0000259" key="1">
    <source>
        <dbReference type="PROSITE" id="PS51379"/>
    </source>
</evidence>
<reference evidence="2 3" key="1">
    <citation type="journal article" date="2016" name="Nat. Commun.">
        <title>Thousands of microbial genomes shed light on interconnected biogeochemical processes in an aquifer system.</title>
        <authorList>
            <person name="Anantharaman K."/>
            <person name="Brown C.T."/>
            <person name="Hug L.A."/>
            <person name="Sharon I."/>
            <person name="Castelle C.J."/>
            <person name="Probst A.J."/>
            <person name="Thomas B.C."/>
            <person name="Singh A."/>
            <person name="Wilkins M.J."/>
            <person name="Karaoz U."/>
            <person name="Brodie E.L."/>
            <person name="Williams K.H."/>
            <person name="Hubbard S.S."/>
            <person name="Banfield J.F."/>
        </authorList>
    </citation>
    <scope>NUCLEOTIDE SEQUENCE [LARGE SCALE GENOMIC DNA]</scope>
</reference>
<dbReference type="InterPro" id="IPR017896">
    <property type="entry name" value="4Fe4S_Fe-S-bd"/>
</dbReference>
<dbReference type="Gene3D" id="3.30.70.20">
    <property type="match status" value="1"/>
</dbReference>
<gene>
    <name evidence="2" type="ORF">A2Y62_16865</name>
</gene>
<evidence type="ECO:0000313" key="2">
    <source>
        <dbReference type="EMBL" id="OGF61590.1"/>
    </source>
</evidence>
<dbReference type="Proteomes" id="UP000178943">
    <property type="component" value="Unassembled WGS sequence"/>
</dbReference>
<dbReference type="AlphaFoldDB" id="A0A1F5VE10"/>
<evidence type="ECO:0000313" key="3">
    <source>
        <dbReference type="Proteomes" id="UP000178943"/>
    </source>
</evidence>
<feature type="domain" description="4Fe-4S ferredoxin-type" evidence="1">
    <location>
        <begin position="14"/>
        <end position="44"/>
    </location>
</feature>
<proteinExistence type="predicted"/>
<organism evidence="2 3">
    <name type="scientific">Candidatus Fischerbacteria bacterium RBG_13_37_8</name>
    <dbReference type="NCBI Taxonomy" id="1817863"/>
    <lineage>
        <taxon>Bacteria</taxon>
        <taxon>Candidatus Fischeribacteriota</taxon>
    </lineage>
</organism>
<sequence length="259" mass="28959">MPNCPEGALQLIDGKIRLISDLFCDGLGACIKHCPLGAIEVEEREAEPYDERKVMQNIVKAGKNTIIAHLKHLKEHGEIEYLQQAITYLKEKKVKFNIKELEHNHSVSADKSGCPGTRIVYHTNEKQSVDETPRPEGISRLRQWPIQITLVPPHASYLQGSHLLIAADCVPFAYADFHEHLLKGKTLLVGCPKLDDIESYRQKLSALFKHNEIKSVTYAHMEVPCCSGLIPVLKQSIDASGKPIPLFDIVVSIKGKIID</sequence>
<dbReference type="PANTHER" id="PTHR42895">
    <property type="entry name" value="IRON-SULFUR CLUSTER-BINDING PROTEIN-RELATED"/>
    <property type="match status" value="1"/>
</dbReference>
<accession>A0A1F5VE10</accession>
<protein>
    <recommendedName>
        <fullName evidence="1">4Fe-4S ferredoxin-type domain-containing protein</fullName>
    </recommendedName>
</protein>
<dbReference type="STRING" id="1817863.A2Y62_16865"/>
<name>A0A1F5VE10_9BACT</name>
<dbReference type="SUPFAM" id="SSF54862">
    <property type="entry name" value="4Fe-4S ferredoxins"/>
    <property type="match status" value="1"/>
</dbReference>
<dbReference type="EMBL" id="MFGW01000192">
    <property type="protein sequence ID" value="OGF61590.1"/>
    <property type="molecule type" value="Genomic_DNA"/>
</dbReference>
<dbReference type="PANTHER" id="PTHR42895:SF1">
    <property type="entry name" value="IRON-SULFUR CLUSTER PROTEIN"/>
    <property type="match status" value="1"/>
</dbReference>
<dbReference type="InterPro" id="IPR052911">
    <property type="entry name" value="Corrinoid_activation_enz"/>
</dbReference>
<dbReference type="PROSITE" id="PS51379">
    <property type="entry name" value="4FE4S_FER_2"/>
    <property type="match status" value="1"/>
</dbReference>
<comment type="caution">
    <text evidence="2">The sequence shown here is derived from an EMBL/GenBank/DDBJ whole genome shotgun (WGS) entry which is preliminary data.</text>
</comment>